<comment type="catalytic activity">
    <reaction evidence="8">
        <text>L-seryl-[protein] + ATP = O-phospho-L-seryl-[protein] + ADP + H(+)</text>
        <dbReference type="Rhea" id="RHEA:17989"/>
        <dbReference type="Rhea" id="RHEA-COMP:9863"/>
        <dbReference type="Rhea" id="RHEA-COMP:11604"/>
        <dbReference type="ChEBI" id="CHEBI:15378"/>
        <dbReference type="ChEBI" id="CHEBI:29999"/>
        <dbReference type="ChEBI" id="CHEBI:30616"/>
        <dbReference type="ChEBI" id="CHEBI:83421"/>
        <dbReference type="ChEBI" id="CHEBI:456216"/>
        <dbReference type="EC" id="2.7.11.1"/>
    </reaction>
</comment>
<dbReference type="PANTHER" id="PTHR24351">
    <property type="entry name" value="RIBOSOMAL PROTEIN S6 KINASE"/>
    <property type="match status" value="1"/>
</dbReference>
<sequence length="165" mass="18886">MRVLGKGCAGKVLMVKYRRPGGNHPSQVYAMKSIKKNHVLSHRELQHTLTKQSVLRRVADEPDSNPFIDKDHLFLVMGFHPGRDLATQLARWGRLGRDQARFYAAEITERVTSLHRSGVIYRDLKPENILIAFDGHIVLTDFGLSKKFRRDADGQRVSEEERNVP</sequence>
<dbReference type="FunFam" id="1.10.510.10:FF:000294">
    <property type="entry name" value="Serine/threonine-protein kinase OXI1"/>
    <property type="match status" value="1"/>
</dbReference>
<dbReference type="GO" id="GO:0005524">
    <property type="term" value="F:ATP binding"/>
    <property type="evidence" value="ECO:0007669"/>
    <property type="project" value="UniProtKB-KW"/>
</dbReference>
<comment type="catalytic activity">
    <reaction evidence="7">
        <text>L-threonyl-[protein] + ATP = O-phospho-L-threonyl-[protein] + ADP + H(+)</text>
        <dbReference type="Rhea" id="RHEA:46608"/>
        <dbReference type="Rhea" id="RHEA-COMP:11060"/>
        <dbReference type="Rhea" id="RHEA-COMP:11605"/>
        <dbReference type="ChEBI" id="CHEBI:15378"/>
        <dbReference type="ChEBI" id="CHEBI:30013"/>
        <dbReference type="ChEBI" id="CHEBI:30616"/>
        <dbReference type="ChEBI" id="CHEBI:61977"/>
        <dbReference type="ChEBI" id="CHEBI:456216"/>
        <dbReference type="EC" id="2.7.11.1"/>
    </reaction>
</comment>
<dbReference type="STRING" id="27349.A0A0L6VQG8"/>
<dbReference type="SUPFAM" id="SSF56112">
    <property type="entry name" value="Protein kinase-like (PK-like)"/>
    <property type="match status" value="1"/>
</dbReference>
<dbReference type="SMART" id="SM00220">
    <property type="entry name" value="S_TKc"/>
    <property type="match status" value="1"/>
</dbReference>
<keyword evidence="2" id="KW-0723">Serine/threonine-protein kinase</keyword>
<dbReference type="GO" id="GO:0004674">
    <property type="term" value="F:protein serine/threonine kinase activity"/>
    <property type="evidence" value="ECO:0007669"/>
    <property type="project" value="UniProtKB-KW"/>
</dbReference>
<accession>A0A0L6VQG8</accession>
<dbReference type="EC" id="2.7.11.1" evidence="1"/>
<keyword evidence="6" id="KW-0067">ATP-binding</keyword>
<evidence type="ECO:0000313" key="11">
    <source>
        <dbReference type="Proteomes" id="UP000037035"/>
    </source>
</evidence>
<protein>
    <recommendedName>
        <fullName evidence="1">non-specific serine/threonine protein kinase</fullName>
        <ecNumber evidence="1">2.7.11.1</ecNumber>
    </recommendedName>
</protein>
<dbReference type="OrthoDB" id="63267at2759"/>
<keyword evidence="4" id="KW-0547">Nucleotide-binding</keyword>
<dbReference type="EMBL" id="LAVV01003021">
    <property type="protein sequence ID" value="KNZ62425.1"/>
    <property type="molecule type" value="Genomic_DNA"/>
</dbReference>
<dbReference type="Gene3D" id="3.30.200.20">
    <property type="entry name" value="Phosphorylase Kinase, domain 1"/>
    <property type="match status" value="1"/>
</dbReference>
<evidence type="ECO:0000256" key="3">
    <source>
        <dbReference type="ARBA" id="ARBA00022679"/>
    </source>
</evidence>
<comment type="caution">
    <text evidence="10">The sequence shown here is derived from an EMBL/GenBank/DDBJ whole genome shotgun (WGS) entry which is preliminary data.</text>
</comment>
<keyword evidence="3" id="KW-0808">Transferase</keyword>
<keyword evidence="5 10" id="KW-0418">Kinase</keyword>
<dbReference type="Gene3D" id="1.10.510.10">
    <property type="entry name" value="Transferase(Phosphotransferase) domain 1"/>
    <property type="match status" value="1"/>
</dbReference>
<name>A0A0L6VQG8_9BASI</name>
<evidence type="ECO:0000256" key="5">
    <source>
        <dbReference type="ARBA" id="ARBA00022777"/>
    </source>
</evidence>
<evidence type="ECO:0000256" key="6">
    <source>
        <dbReference type="ARBA" id="ARBA00022840"/>
    </source>
</evidence>
<dbReference type="InterPro" id="IPR000719">
    <property type="entry name" value="Prot_kinase_dom"/>
</dbReference>
<evidence type="ECO:0000256" key="2">
    <source>
        <dbReference type="ARBA" id="ARBA00022527"/>
    </source>
</evidence>
<dbReference type="VEuPathDB" id="FungiDB:VP01_1271g7"/>
<evidence type="ECO:0000256" key="1">
    <source>
        <dbReference type="ARBA" id="ARBA00012513"/>
    </source>
</evidence>
<evidence type="ECO:0000256" key="7">
    <source>
        <dbReference type="ARBA" id="ARBA00047899"/>
    </source>
</evidence>
<dbReference type="AlphaFoldDB" id="A0A0L6VQG8"/>
<keyword evidence="11" id="KW-1185">Reference proteome</keyword>
<evidence type="ECO:0000313" key="10">
    <source>
        <dbReference type="EMBL" id="KNZ62425.1"/>
    </source>
</evidence>
<dbReference type="PROSITE" id="PS00108">
    <property type="entry name" value="PROTEIN_KINASE_ST"/>
    <property type="match status" value="1"/>
</dbReference>
<reference evidence="10 11" key="1">
    <citation type="submission" date="2015-08" db="EMBL/GenBank/DDBJ databases">
        <title>Next Generation Sequencing and Analysis of the Genome of Puccinia sorghi L Schw, the Causal Agent of Maize Common Rust.</title>
        <authorList>
            <person name="Rochi L."/>
            <person name="Burguener G."/>
            <person name="Darino M."/>
            <person name="Turjanski A."/>
            <person name="Kreff E."/>
            <person name="Dieguez M.J."/>
            <person name="Sacco F."/>
        </authorList>
    </citation>
    <scope>NUCLEOTIDE SEQUENCE [LARGE SCALE GENOMIC DNA]</scope>
    <source>
        <strain evidence="10 11">RO10H11247</strain>
    </source>
</reference>
<proteinExistence type="predicted"/>
<evidence type="ECO:0000256" key="4">
    <source>
        <dbReference type="ARBA" id="ARBA00022741"/>
    </source>
</evidence>
<dbReference type="Proteomes" id="UP000037035">
    <property type="component" value="Unassembled WGS sequence"/>
</dbReference>
<feature type="domain" description="Protein kinase" evidence="9">
    <location>
        <begin position="1"/>
        <end position="165"/>
    </location>
</feature>
<dbReference type="InterPro" id="IPR011009">
    <property type="entry name" value="Kinase-like_dom_sf"/>
</dbReference>
<dbReference type="InterPro" id="IPR008271">
    <property type="entry name" value="Ser/Thr_kinase_AS"/>
</dbReference>
<dbReference type="PROSITE" id="PS50011">
    <property type="entry name" value="PROTEIN_KINASE_DOM"/>
    <property type="match status" value="1"/>
</dbReference>
<organism evidence="10 11">
    <name type="scientific">Puccinia sorghi</name>
    <dbReference type="NCBI Taxonomy" id="27349"/>
    <lineage>
        <taxon>Eukaryota</taxon>
        <taxon>Fungi</taxon>
        <taxon>Dikarya</taxon>
        <taxon>Basidiomycota</taxon>
        <taxon>Pucciniomycotina</taxon>
        <taxon>Pucciniomycetes</taxon>
        <taxon>Pucciniales</taxon>
        <taxon>Pucciniaceae</taxon>
        <taxon>Puccinia</taxon>
    </lineage>
</organism>
<dbReference type="Pfam" id="PF00069">
    <property type="entry name" value="Pkinase"/>
    <property type="match status" value="1"/>
</dbReference>
<evidence type="ECO:0000256" key="8">
    <source>
        <dbReference type="ARBA" id="ARBA00048679"/>
    </source>
</evidence>
<gene>
    <name evidence="10" type="ORF">VP01_1271g7</name>
</gene>
<evidence type="ECO:0000259" key="9">
    <source>
        <dbReference type="PROSITE" id="PS50011"/>
    </source>
</evidence>